<dbReference type="AlphaFoldDB" id="A0A8D8UBA3"/>
<reference evidence="1" key="1">
    <citation type="submission" date="2021-05" db="EMBL/GenBank/DDBJ databases">
        <authorList>
            <person name="Alioto T."/>
            <person name="Alioto T."/>
            <person name="Gomez Garrido J."/>
        </authorList>
    </citation>
    <scope>NUCLEOTIDE SEQUENCE</scope>
</reference>
<protein>
    <submittedName>
        <fullName evidence="1">Uncharacterized protein</fullName>
    </submittedName>
</protein>
<name>A0A8D8UBA3_9HEMI</name>
<dbReference type="EMBL" id="HBUF01339884">
    <property type="protein sequence ID" value="CAG6701422.1"/>
    <property type="molecule type" value="Transcribed_RNA"/>
</dbReference>
<proteinExistence type="predicted"/>
<evidence type="ECO:0000313" key="1">
    <source>
        <dbReference type="EMBL" id="CAG6701422.1"/>
    </source>
</evidence>
<sequence length="100" mass="11468">MPKTKQVSKPTNQACSNHRTIFPLPGIEPGGTSVSYMKNPEWSSDFVCHSRSKNIQHNPILGVIPYYQINICIHTTKKRWFFSRGREKNEFLGFADVSQI</sequence>
<accession>A0A8D8UBA3</accession>
<organism evidence="1">
    <name type="scientific">Cacopsylla melanoneura</name>
    <dbReference type="NCBI Taxonomy" id="428564"/>
    <lineage>
        <taxon>Eukaryota</taxon>
        <taxon>Metazoa</taxon>
        <taxon>Ecdysozoa</taxon>
        <taxon>Arthropoda</taxon>
        <taxon>Hexapoda</taxon>
        <taxon>Insecta</taxon>
        <taxon>Pterygota</taxon>
        <taxon>Neoptera</taxon>
        <taxon>Paraneoptera</taxon>
        <taxon>Hemiptera</taxon>
        <taxon>Sternorrhyncha</taxon>
        <taxon>Psylloidea</taxon>
        <taxon>Psyllidae</taxon>
        <taxon>Psyllinae</taxon>
        <taxon>Cacopsylla</taxon>
    </lineage>
</organism>